<sequence>MLRAQHAIAFALSHLSFSATCAGDCLLGFGLPAGELEYLDKAISIDPKEFTLLHLRGRFTFEVATLSWIEKKVCNALFSTLPDASIDMALKDFHEADRHVPFVWAENLLYLARCYSIKKDKANAQKYIDMVEAIENKDDMVIESLTEIKALIAKCK</sequence>
<dbReference type="InterPro" id="IPR011990">
    <property type="entry name" value="TPR-like_helical_dom_sf"/>
</dbReference>
<dbReference type="Gene3D" id="1.25.40.10">
    <property type="entry name" value="Tetratricopeptide repeat domain"/>
    <property type="match status" value="1"/>
</dbReference>
<dbReference type="PANTHER" id="PTHR16056">
    <property type="entry name" value="REGULATOR OF MICROTUBULE DYNAMICS PROTEIN"/>
    <property type="match status" value="1"/>
</dbReference>
<dbReference type="Proteomes" id="UP000031036">
    <property type="component" value="Unassembled WGS sequence"/>
</dbReference>
<feature type="signal peptide" evidence="1">
    <location>
        <begin position="1"/>
        <end position="23"/>
    </location>
</feature>
<dbReference type="STRING" id="6265.A0A0B2VKJ4"/>
<organism evidence="2 3">
    <name type="scientific">Toxocara canis</name>
    <name type="common">Canine roundworm</name>
    <dbReference type="NCBI Taxonomy" id="6265"/>
    <lineage>
        <taxon>Eukaryota</taxon>
        <taxon>Metazoa</taxon>
        <taxon>Ecdysozoa</taxon>
        <taxon>Nematoda</taxon>
        <taxon>Chromadorea</taxon>
        <taxon>Rhabditida</taxon>
        <taxon>Spirurina</taxon>
        <taxon>Ascaridomorpha</taxon>
        <taxon>Ascaridoidea</taxon>
        <taxon>Toxocaridae</taxon>
        <taxon>Toxocara</taxon>
    </lineage>
</organism>
<evidence type="ECO:0000313" key="2">
    <source>
        <dbReference type="EMBL" id="KHN81962.1"/>
    </source>
</evidence>
<keyword evidence="1" id="KW-0732">Signal</keyword>
<proteinExistence type="predicted"/>
<dbReference type="InterPro" id="IPR049039">
    <property type="entry name" value="RMD1-3_a_helical_rpt"/>
</dbReference>
<dbReference type="Pfam" id="PF21033">
    <property type="entry name" value="RMD1-3"/>
    <property type="match status" value="1"/>
</dbReference>
<gene>
    <name evidence="2" type="primary">rmd-1</name>
    <name evidence="2" type="ORF">Tcan_17484</name>
</gene>
<dbReference type="GO" id="GO:0008017">
    <property type="term" value="F:microtubule binding"/>
    <property type="evidence" value="ECO:0007669"/>
    <property type="project" value="TreeGrafter"/>
</dbReference>
<reference evidence="2 3" key="1">
    <citation type="submission" date="2014-11" db="EMBL/GenBank/DDBJ databases">
        <title>Genetic blueprint of the zoonotic pathogen Toxocara canis.</title>
        <authorList>
            <person name="Zhu X.-Q."/>
            <person name="Korhonen P.K."/>
            <person name="Cai H."/>
            <person name="Young N.D."/>
            <person name="Nejsum P."/>
            <person name="von Samson-Himmelstjerna G."/>
            <person name="Boag P.R."/>
            <person name="Tan P."/>
            <person name="Li Q."/>
            <person name="Min J."/>
            <person name="Yang Y."/>
            <person name="Wang X."/>
            <person name="Fang X."/>
            <person name="Hall R.S."/>
            <person name="Hofmann A."/>
            <person name="Sternberg P.W."/>
            <person name="Jex A.R."/>
            <person name="Gasser R.B."/>
        </authorList>
    </citation>
    <scope>NUCLEOTIDE SEQUENCE [LARGE SCALE GENOMIC DNA]</scope>
    <source>
        <strain evidence="2">PN_DK_2014</strain>
    </source>
</reference>
<evidence type="ECO:0000256" key="1">
    <source>
        <dbReference type="SAM" id="SignalP"/>
    </source>
</evidence>
<dbReference type="AlphaFoldDB" id="A0A0B2VKJ4"/>
<accession>A0A0B2VKJ4</accession>
<dbReference type="GO" id="GO:0005876">
    <property type="term" value="C:spindle microtubule"/>
    <property type="evidence" value="ECO:0007669"/>
    <property type="project" value="TreeGrafter"/>
</dbReference>
<name>A0A0B2VKJ4_TOXCA</name>
<dbReference type="GO" id="GO:0097431">
    <property type="term" value="C:mitotic spindle pole"/>
    <property type="evidence" value="ECO:0007669"/>
    <property type="project" value="TreeGrafter"/>
</dbReference>
<protein>
    <submittedName>
        <fullName evidence="2">Regulator of microtubule dynamics protein 1</fullName>
    </submittedName>
</protein>
<dbReference type="EMBL" id="JPKZ01001436">
    <property type="protein sequence ID" value="KHN81962.1"/>
    <property type="molecule type" value="Genomic_DNA"/>
</dbReference>
<evidence type="ECO:0000313" key="3">
    <source>
        <dbReference type="Proteomes" id="UP000031036"/>
    </source>
</evidence>
<dbReference type="OrthoDB" id="512473at2759"/>
<dbReference type="GO" id="GO:0005739">
    <property type="term" value="C:mitochondrion"/>
    <property type="evidence" value="ECO:0007669"/>
    <property type="project" value="TreeGrafter"/>
</dbReference>
<feature type="chain" id="PRO_5002077354" evidence="1">
    <location>
        <begin position="24"/>
        <end position="156"/>
    </location>
</feature>
<comment type="caution">
    <text evidence="2">The sequence shown here is derived from an EMBL/GenBank/DDBJ whole genome shotgun (WGS) entry which is preliminary data.</text>
</comment>
<dbReference type="PANTHER" id="PTHR16056:SF20">
    <property type="entry name" value="C2H2-TYPE DOMAIN-CONTAINING PROTEIN-RELATED"/>
    <property type="match status" value="1"/>
</dbReference>
<keyword evidence="3" id="KW-1185">Reference proteome</keyword>